<dbReference type="EMBL" id="MK072519">
    <property type="protein sequence ID" value="AYV86896.1"/>
    <property type="molecule type" value="Genomic_DNA"/>
</dbReference>
<proteinExistence type="predicted"/>
<name>A0A3G5AIA0_9VIRU</name>
<sequence>MSSSFSVSSSSFSISSSSSSLSAYATQVEIDECFDKGQYVDSTIYTCDRCRKCNVDGCYHLPKGDWNSSNLSSIDLCLECVTTIRAYRLFIEKVKISKVNPSPTTVLSCPPSLTRMEASFNSTHFVTRMLASFNSQTRSSLPSSLGATMMMVSMNAPNKKESDHLKRKKIES</sequence>
<organism evidence="1">
    <name type="scientific">Sylvanvirus sp</name>
    <dbReference type="NCBI Taxonomy" id="2487774"/>
    <lineage>
        <taxon>Viruses</taxon>
    </lineage>
</organism>
<protein>
    <submittedName>
        <fullName evidence="1">Uncharacterized protein</fullName>
    </submittedName>
</protein>
<gene>
    <name evidence="1" type="ORF">Sylvanvirus13_3</name>
</gene>
<reference evidence="1" key="1">
    <citation type="submission" date="2018-10" db="EMBL/GenBank/DDBJ databases">
        <title>Hidden diversity of soil giant viruses.</title>
        <authorList>
            <person name="Schulz F."/>
            <person name="Alteio L."/>
            <person name="Goudeau D."/>
            <person name="Ryan E.M."/>
            <person name="Malmstrom R.R."/>
            <person name="Blanchard J."/>
            <person name="Woyke T."/>
        </authorList>
    </citation>
    <scope>NUCLEOTIDE SEQUENCE</scope>
    <source>
        <strain evidence="1">SYV1</strain>
    </source>
</reference>
<accession>A0A3G5AIA0</accession>
<evidence type="ECO:0000313" key="1">
    <source>
        <dbReference type="EMBL" id="AYV86896.1"/>
    </source>
</evidence>